<dbReference type="EMBL" id="MN739410">
    <property type="protein sequence ID" value="QHT03353.1"/>
    <property type="molecule type" value="Genomic_DNA"/>
</dbReference>
<dbReference type="AlphaFoldDB" id="A0A6C0CGC6"/>
<protein>
    <submittedName>
        <fullName evidence="2">Uncharacterized protein</fullName>
    </submittedName>
</protein>
<reference evidence="2" key="1">
    <citation type="journal article" date="2020" name="Nature">
        <title>Giant virus diversity and host interactions through global metagenomics.</title>
        <authorList>
            <person name="Schulz F."/>
            <person name="Roux S."/>
            <person name="Paez-Espino D."/>
            <person name="Jungbluth S."/>
            <person name="Walsh D.A."/>
            <person name="Denef V.J."/>
            <person name="McMahon K.D."/>
            <person name="Konstantinidis K.T."/>
            <person name="Eloe-Fadrosh E.A."/>
            <person name="Kyrpides N.C."/>
            <person name="Woyke T."/>
        </authorList>
    </citation>
    <scope>NUCLEOTIDE SEQUENCE</scope>
    <source>
        <strain evidence="2">GVMAG-M-3300020728-1</strain>
    </source>
</reference>
<feature type="compositionally biased region" description="Basic and acidic residues" evidence="1">
    <location>
        <begin position="36"/>
        <end position="46"/>
    </location>
</feature>
<organism evidence="2">
    <name type="scientific">viral metagenome</name>
    <dbReference type="NCBI Taxonomy" id="1070528"/>
    <lineage>
        <taxon>unclassified sequences</taxon>
        <taxon>metagenomes</taxon>
        <taxon>organismal metagenomes</taxon>
    </lineage>
</organism>
<evidence type="ECO:0000313" key="2">
    <source>
        <dbReference type="EMBL" id="QHT03353.1"/>
    </source>
</evidence>
<accession>A0A6C0CGC6</accession>
<sequence length="176" mass="17979">MWIWVLVGIAILVILFYRSRENMTDGQLMNTLDAFKKDGTKPKDTSLDPIYGPSANPPAFPSSTNGGGKNGKSTGGPYPQIFGPDTTPQPGAGRGGPGGPGRAGPGGAGAGTAAGGVAGDGKYGESSVYVNPVGPGQVGSDQGMAVEPEFNPDLKNAFPYDGPPQPFLTDFSKILH</sequence>
<feature type="compositionally biased region" description="Gly residues" evidence="1">
    <location>
        <begin position="65"/>
        <end position="74"/>
    </location>
</feature>
<feature type="compositionally biased region" description="Gly residues" evidence="1">
    <location>
        <begin position="92"/>
        <end position="121"/>
    </location>
</feature>
<evidence type="ECO:0000256" key="1">
    <source>
        <dbReference type="SAM" id="MobiDB-lite"/>
    </source>
</evidence>
<feature type="region of interest" description="Disordered" evidence="1">
    <location>
        <begin position="36"/>
        <end position="163"/>
    </location>
</feature>
<name>A0A6C0CGC6_9ZZZZ</name>
<proteinExistence type="predicted"/>